<name>A0A940DS80_9BACT</name>
<gene>
    <name evidence="1" type="ORF">IAB75_05540</name>
</gene>
<accession>A0A940DS80</accession>
<organism evidence="1 2">
    <name type="scientific">Candidatus Cryptobacteroides avicola</name>
    <dbReference type="NCBI Taxonomy" id="2840757"/>
    <lineage>
        <taxon>Bacteria</taxon>
        <taxon>Pseudomonadati</taxon>
        <taxon>Bacteroidota</taxon>
        <taxon>Bacteroidia</taxon>
        <taxon>Bacteroidales</taxon>
        <taxon>Candidatus Cryptobacteroides</taxon>
    </lineage>
</organism>
<comment type="caution">
    <text evidence="1">The sequence shown here is derived from an EMBL/GenBank/DDBJ whole genome shotgun (WGS) entry which is preliminary data.</text>
</comment>
<sequence>MEKEKYELFAMLLEEEKVYMDPGMSFRKICRWIGADVRQMDSYLESELGYSGNEILESYRRISARRFMDRYGIGL</sequence>
<proteinExistence type="predicted"/>
<dbReference type="EMBL" id="JADILV010000037">
    <property type="protein sequence ID" value="MBO8483559.1"/>
    <property type="molecule type" value="Genomic_DNA"/>
</dbReference>
<dbReference type="Proteomes" id="UP000725002">
    <property type="component" value="Unassembled WGS sequence"/>
</dbReference>
<protein>
    <submittedName>
        <fullName evidence="1">Uncharacterized protein</fullName>
    </submittedName>
</protein>
<dbReference type="AlphaFoldDB" id="A0A940DS80"/>
<reference evidence="1" key="1">
    <citation type="submission" date="2020-10" db="EMBL/GenBank/DDBJ databases">
        <authorList>
            <person name="Gilroy R."/>
        </authorList>
    </citation>
    <scope>NUCLEOTIDE SEQUENCE</scope>
    <source>
        <strain evidence="1">G3-8215</strain>
    </source>
</reference>
<evidence type="ECO:0000313" key="2">
    <source>
        <dbReference type="Proteomes" id="UP000725002"/>
    </source>
</evidence>
<reference evidence="1" key="2">
    <citation type="journal article" date="2021" name="PeerJ">
        <title>Extensive microbial diversity within the chicken gut microbiome revealed by metagenomics and culture.</title>
        <authorList>
            <person name="Gilroy R."/>
            <person name="Ravi A."/>
            <person name="Getino M."/>
            <person name="Pursley I."/>
            <person name="Horton D.L."/>
            <person name="Alikhan N.F."/>
            <person name="Baker D."/>
            <person name="Gharbi K."/>
            <person name="Hall N."/>
            <person name="Watson M."/>
            <person name="Adriaenssens E.M."/>
            <person name="Foster-Nyarko E."/>
            <person name="Jarju S."/>
            <person name="Secka A."/>
            <person name="Antonio M."/>
            <person name="Oren A."/>
            <person name="Chaudhuri R.R."/>
            <person name="La Ragione R."/>
            <person name="Hildebrand F."/>
            <person name="Pallen M.J."/>
        </authorList>
    </citation>
    <scope>NUCLEOTIDE SEQUENCE</scope>
    <source>
        <strain evidence="1">G3-8215</strain>
    </source>
</reference>
<evidence type="ECO:0000313" key="1">
    <source>
        <dbReference type="EMBL" id="MBO8483559.1"/>
    </source>
</evidence>